<dbReference type="PROSITE" id="PS51257">
    <property type="entry name" value="PROKAR_LIPOPROTEIN"/>
    <property type="match status" value="1"/>
</dbReference>
<accession>A0ABW4JMI8</accession>
<dbReference type="RefSeq" id="WP_377945119.1">
    <property type="nucleotide sequence ID" value="NZ_JBHUCX010000089.1"/>
</dbReference>
<dbReference type="EC" id="2.7.7.65" evidence="3"/>
<feature type="transmembrane region" description="Helical" evidence="1">
    <location>
        <begin position="78"/>
        <end position="97"/>
    </location>
</feature>
<evidence type="ECO:0000313" key="4">
    <source>
        <dbReference type="Proteomes" id="UP001597079"/>
    </source>
</evidence>
<dbReference type="InterPro" id="IPR029787">
    <property type="entry name" value="Nucleotide_cyclase"/>
</dbReference>
<dbReference type="SUPFAM" id="SSF55073">
    <property type="entry name" value="Nucleotide cyclase"/>
    <property type="match status" value="1"/>
</dbReference>
<dbReference type="SMART" id="SM00267">
    <property type="entry name" value="GGDEF"/>
    <property type="match status" value="1"/>
</dbReference>
<comment type="caution">
    <text evidence="3">The sequence shown here is derived from an EMBL/GenBank/DDBJ whole genome shotgun (WGS) entry which is preliminary data.</text>
</comment>
<feature type="transmembrane region" description="Helical" evidence="1">
    <location>
        <begin position="109"/>
        <end position="127"/>
    </location>
</feature>
<keyword evidence="3" id="KW-0808">Transferase</keyword>
<feature type="transmembrane region" description="Helical" evidence="1">
    <location>
        <begin position="207"/>
        <end position="228"/>
    </location>
</feature>
<keyword evidence="3" id="KW-0548">Nucleotidyltransferase</keyword>
<sequence>MKYGVLNLEIKMATLPLWWLVSIGITLSCFLAIYWNSDWEKYARPFCRVTIFITLATLSQIMMMSVHNGSQAQLCYSIAFPMVFLEQMAGIQSFMVMFEYKHVFRFDRVLVFGLLFLVISVLFRKDIYPVMQQVPDGYWFAPVKSAIGFNILKMVLYGGTWVALFTVVIIGLHRQGYRRRWPYGLSILIFAFSYFNDSILIQHHHTVYPTAWIVAILFFVLLLGEVHWHMKDLYERLNHDVLTHAYSRSFGEMYLSQMLEQNDVGLIYADVDKFKEINDTYGHQVGDTVLKNMVDLVKPIMKKPNVLVRLGGDEFLFIFPKVRPQDGLALCRQLERLLNDQLYLSPDEHIGGKREVYVSLGWTYAPKGSRVSDMVHQADLSMYQQKEKNRMRMT</sequence>
<protein>
    <submittedName>
        <fullName evidence="3">GGDEF domain-containing protein</fullName>
        <ecNumber evidence="3">2.7.7.65</ecNumber>
    </submittedName>
</protein>
<keyword evidence="1" id="KW-0472">Membrane</keyword>
<dbReference type="PROSITE" id="PS50887">
    <property type="entry name" value="GGDEF"/>
    <property type="match status" value="1"/>
</dbReference>
<dbReference type="InterPro" id="IPR043128">
    <property type="entry name" value="Rev_trsase/Diguanyl_cyclase"/>
</dbReference>
<dbReference type="InterPro" id="IPR000160">
    <property type="entry name" value="GGDEF_dom"/>
</dbReference>
<keyword evidence="1" id="KW-1133">Transmembrane helix</keyword>
<feature type="transmembrane region" description="Helical" evidence="1">
    <location>
        <begin position="183"/>
        <end position="201"/>
    </location>
</feature>
<proteinExistence type="predicted"/>
<feature type="transmembrane region" description="Helical" evidence="1">
    <location>
        <begin position="46"/>
        <end position="66"/>
    </location>
</feature>
<keyword evidence="4" id="KW-1185">Reference proteome</keyword>
<dbReference type="GO" id="GO:0052621">
    <property type="term" value="F:diguanylate cyclase activity"/>
    <property type="evidence" value="ECO:0007669"/>
    <property type="project" value="UniProtKB-EC"/>
</dbReference>
<gene>
    <name evidence="3" type="ORF">ACFSB2_21245</name>
</gene>
<dbReference type="NCBIfam" id="TIGR00254">
    <property type="entry name" value="GGDEF"/>
    <property type="match status" value="1"/>
</dbReference>
<dbReference type="Pfam" id="PF00990">
    <property type="entry name" value="GGDEF"/>
    <property type="match status" value="1"/>
</dbReference>
<feature type="transmembrane region" description="Helical" evidence="1">
    <location>
        <begin position="147"/>
        <end position="171"/>
    </location>
</feature>
<dbReference type="Proteomes" id="UP001597079">
    <property type="component" value="Unassembled WGS sequence"/>
</dbReference>
<dbReference type="PANTHER" id="PTHR45138">
    <property type="entry name" value="REGULATORY COMPONENTS OF SENSORY TRANSDUCTION SYSTEM"/>
    <property type="match status" value="1"/>
</dbReference>
<evidence type="ECO:0000256" key="1">
    <source>
        <dbReference type="SAM" id="Phobius"/>
    </source>
</evidence>
<feature type="domain" description="GGDEF" evidence="2">
    <location>
        <begin position="262"/>
        <end position="394"/>
    </location>
</feature>
<dbReference type="CDD" id="cd01949">
    <property type="entry name" value="GGDEF"/>
    <property type="match status" value="1"/>
</dbReference>
<dbReference type="Gene3D" id="3.30.70.270">
    <property type="match status" value="1"/>
</dbReference>
<evidence type="ECO:0000313" key="3">
    <source>
        <dbReference type="EMBL" id="MFD1677203.1"/>
    </source>
</evidence>
<evidence type="ECO:0000259" key="2">
    <source>
        <dbReference type="PROSITE" id="PS50887"/>
    </source>
</evidence>
<reference evidence="4" key="1">
    <citation type="journal article" date="2019" name="Int. J. Syst. Evol. Microbiol.">
        <title>The Global Catalogue of Microorganisms (GCM) 10K type strain sequencing project: providing services to taxonomists for standard genome sequencing and annotation.</title>
        <authorList>
            <consortium name="The Broad Institute Genomics Platform"/>
            <consortium name="The Broad Institute Genome Sequencing Center for Infectious Disease"/>
            <person name="Wu L."/>
            <person name="Ma J."/>
        </authorList>
    </citation>
    <scope>NUCLEOTIDE SEQUENCE [LARGE SCALE GENOMIC DNA]</scope>
    <source>
        <strain evidence="4">CGMCC 1.12286</strain>
    </source>
</reference>
<name>A0ABW4JMI8_9BACL</name>
<dbReference type="EMBL" id="JBHUCX010000089">
    <property type="protein sequence ID" value="MFD1677203.1"/>
    <property type="molecule type" value="Genomic_DNA"/>
</dbReference>
<dbReference type="InterPro" id="IPR050469">
    <property type="entry name" value="Diguanylate_Cyclase"/>
</dbReference>
<dbReference type="PANTHER" id="PTHR45138:SF9">
    <property type="entry name" value="DIGUANYLATE CYCLASE DGCM-RELATED"/>
    <property type="match status" value="1"/>
</dbReference>
<feature type="transmembrane region" description="Helical" evidence="1">
    <location>
        <begin position="16"/>
        <end position="34"/>
    </location>
</feature>
<organism evidence="3 4">
    <name type="scientific">Alicyclobacillus fodiniaquatilis</name>
    <dbReference type="NCBI Taxonomy" id="1661150"/>
    <lineage>
        <taxon>Bacteria</taxon>
        <taxon>Bacillati</taxon>
        <taxon>Bacillota</taxon>
        <taxon>Bacilli</taxon>
        <taxon>Bacillales</taxon>
        <taxon>Alicyclobacillaceae</taxon>
        <taxon>Alicyclobacillus</taxon>
    </lineage>
</organism>
<keyword evidence="1" id="KW-0812">Transmembrane</keyword>